<feature type="transmembrane region" description="Helical" evidence="1">
    <location>
        <begin position="6"/>
        <end position="23"/>
    </location>
</feature>
<dbReference type="STRING" id="1121919.SAMN02745975_02472"/>
<dbReference type="Proteomes" id="UP000184536">
    <property type="component" value="Unassembled WGS sequence"/>
</dbReference>
<accession>A0A1M6KRA3</accession>
<organism evidence="2 3">
    <name type="scientific">Geosporobacter subterraneus DSM 17957</name>
    <dbReference type="NCBI Taxonomy" id="1121919"/>
    <lineage>
        <taxon>Bacteria</taxon>
        <taxon>Bacillati</taxon>
        <taxon>Bacillota</taxon>
        <taxon>Clostridia</taxon>
        <taxon>Peptostreptococcales</taxon>
        <taxon>Thermotaleaceae</taxon>
        <taxon>Geosporobacter</taxon>
    </lineage>
</organism>
<keyword evidence="1" id="KW-0812">Transmembrane</keyword>
<name>A0A1M6KRA3_9FIRM</name>
<evidence type="ECO:0000313" key="3">
    <source>
        <dbReference type="Proteomes" id="UP000184536"/>
    </source>
</evidence>
<keyword evidence="1" id="KW-1133">Transmembrane helix</keyword>
<protein>
    <submittedName>
        <fullName evidence="2">Uncharacterized protein</fullName>
    </submittedName>
</protein>
<dbReference type="EMBL" id="FQZV01000032">
    <property type="protein sequence ID" value="SHJ61462.1"/>
    <property type="molecule type" value="Genomic_DNA"/>
</dbReference>
<feature type="transmembrane region" description="Helical" evidence="1">
    <location>
        <begin position="35"/>
        <end position="53"/>
    </location>
</feature>
<sequence length="74" mass="8685">MFQVGMVLLLLGGFCIYKSPWILRHMNRNDTQGVIMVKMIGMLLAFLAFWLILSGEIPQSMKFIRIFHRWRGVL</sequence>
<keyword evidence="1" id="KW-0472">Membrane</keyword>
<proteinExistence type="predicted"/>
<reference evidence="3" key="1">
    <citation type="submission" date="2016-11" db="EMBL/GenBank/DDBJ databases">
        <authorList>
            <person name="Varghese N."/>
            <person name="Submissions S."/>
        </authorList>
    </citation>
    <scope>NUCLEOTIDE SEQUENCE [LARGE SCALE GENOMIC DNA]</scope>
    <source>
        <strain evidence="3">DSM 17957</strain>
    </source>
</reference>
<evidence type="ECO:0000256" key="1">
    <source>
        <dbReference type="SAM" id="Phobius"/>
    </source>
</evidence>
<keyword evidence="3" id="KW-1185">Reference proteome</keyword>
<dbReference type="AlphaFoldDB" id="A0A1M6KRA3"/>
<gene>
    <name evidence="2" type="ORF">SAMN02745975_02472</name>
</gene>
<evidence type="ECO:0000313" key="2">
    <source>
        <dbReference type="EMBL" id="SHJ61462.1"/>
    </source>
</evidence>
<dbReference type="RefSeq" id="WP_190014469.1">
    <property type="nucleotide sequence ID" value="NZ_FQZV01000032.1"/>
</dbReference>